<evidence type="ECO:0000256" key="1">
    <source>
        <dbReference type="SAM" id="MobiDB-lite"/>
    </source>
</evidence>
<dbReference type="InterPro" id="IPR036388">
    <property type="entry name" value="WH-like_DNA-bd_sf"/>
</dbReference>
<reference evidence="3 4" key="1">
    <citation type="journal article" date="2020" name="ISME J.">
        <title>Enrichment and physiological characterization of a novel comammox Nitrospira indicates ammonium inhibition of complete nitrification.</title>
        <authorList>
            <person name="Sakoula D."/>
            <person name="Koch H."/>
            <person name="Frank J."/>
            <person name="Jetten M.S.M."/>
            <person name="van Kessel M.A.H.J."/>
            <person name="Lucker S."/>
        </authorList>
    </citation>
    <scope>NUCLEOTIDE SEQUENCE [LARGE SCALE GENOMIC DNA]</scope>
    <source>
        <strain evidence="3">Comreactor17</strain>
    </source>
</reference>
<organism evidence="3 4">
    <name type="scientific">Candidatus Nitrospira kreftii</name>
    <dbReference type="NCBI Taxonomy" id="2652173"/>
    <lineage>
        <taxon>Bacteria</taxon>
        <taxon>Pseudomonadati</taxon>
        <taxon>Nitrospirota</taxon>
        <taxon>Nitrospiria</taxon>
        <taxon>Nitrospirales</taxon>
        <taxon>Nitrospiraceae</taxon>
        <taxon>Nitrospira</taxon>
    </lineage>
</organism>
<dbReference type="InterPro" id="IPR010093">
    <property type="entry name" value="SinI_DNA-bd"/>
</dbReference>
<dbReference type="InterPro" id="IPR041657">
    <property type="entry name" value="HTH_17"/>
</dbReference>
<dbReference type="Pfam" id="PF12728">
    <property type="entry name" value="HTH_17"/>
    <property type="match status" value="1"/>
</dbReference>
<dbReference type="KEGG" id="nkf:Nkreftii_004141"/>
<dbReference type="NCBIfam" id="TIGR01764">
    <property type="entry name" value="excise"/>
    <property type="match status" value="1"/>
</dbReference>
<sequence>MKGISHDHRVSIRELAALLRVSTDTIRRAYRRGDLPAIRVKTALRFDLEEVHRVMEHQAEAYVSARRCAASGARRMPIKAQPPLSQTGALFPGTKP</sequence>
<protein>
    <recommendedName>
        <fullName evidence="2">Helix-turn-helix domain-containing protein</fullName>
    </recommendedName>
</protein>
<evidence type="ECO:0000313" key="3">
    <source>
        <dbReference type="EMBL" id="QPD06367.1"/>
    </source>
</evidence>
<dbReference type="SUPFAM" id="SSF46955">
    <property type="entry name" value="Putative DNA-binding domain"/>
    <property type="match status" value="1"/>
</dbReference>
<dbReference type="EMBL" id="CP047423">
    <property type="protein sequence ID" value="QPD06367.1"/>
    <property type="molecule type" value="Genomic_DNA"/>
</dbReference>
<dbReference type="Proteomes" id="UP000593737">
    <property type="component" value="Chromosome"/>
</dbReference>
<proteinExistence type="predicted"/>
<evidence type="ECO:0000259" key="2">
    <source>
        <dbReference type="Pfam" id="PF12728"/>
    </source>
</evidence>
<feature type="domain" description="Helix-turn-helix" evidence="2">
    <location>
        <begin position="11"/>
        <end position="58"/>
    </location>
</feature>
<feature type="region of interest" description="Disordered" evidence="1">
    <location>
        <begin position="73"/>
        <end position="96"/>
    </location>
</feature>
<dbReference type="InterPro" id="IPR009061">
    <property type="entry name" value="DNA-bd_dom_put_sf"/>
</dbReference>
<dbReference type="Gene3D" id="1.10.10.10">
    <property type="entry name" value="Winged helix-like DNA-binding domain superfamily/Winged helix DNA-binding domain"/>
    <property type="match status" value="1"/>
</dbReference>
<dbReference type="GO" id="GO:0003677">
    <property type="term" value="F:DNA binding"/>
    <property type="evidence" value="ECO:0007669"/>
    <property type="project" value="InterPro"/>
</dbReference>
<accession>A0A7S8FIF1</accession>
<dbReference type="AlphaFoldDB" id="A0A7S8FIF1"/>
<name>A0A7S8FIF1_9BACT</name>
<gene>
    <name evidence="3" type="ORF">Nkreftii_004141</name>
</gene>
<evidence type="ECO:0000313" key="4">
    <source>
        <dbReference type="Proteomes" id="UP000593737"/>
    </source>
</evidence>